<evidence type="ECO:0008006" key="4">
    <source>
        <dbReference type="Google" id="ProtNLM"/>
    </source>
</evidence>
<keyword evidence="3" id="KW-1185">Reference proteome</keyword>
<evidence type="ECO:0000313" key="2">
    <source>
        <dbReference type="EMBL" id="MEA1607894.1"/>
    </source>
</evidence>
<dbReference type="Proteomes" id="UP001292571">
    <property type="component" value="Unassembled WGS sequence"/>
</dbReference>
<comment type="caution">
    <text evidence="2">The sequence shown here is derived from an EMBL/GenBank/DDBJ whole genome shotgun (WGS) entry which is preliminary data.</text>
</comment>
<organism evidence="2 3">
    <name type="scientific">Pseudomonas spirodelae</name>
    <dbReference type="NCBI Taxonomy" id="3101751"/>
    <lineage>
        <taxon>Bacteria</taxon>
        <taxon>Pseudomonadati</taxon>
        <taxon>Pseudomonadota</taxon>
        <taxon>Gammaproteobacteria</taxon>
        <taxon>Pseudomonadales</taxon>
        <taxon>Pseudomonadaceae</taxon>
        <taxon>Pseudomonas</taxon>
    </lineage>
</organism>
<protein>
    <recommendedName>
        <fullName evidence="4">DUF3426 domain-containing protein</fullName>
    </recommendedName>
</protein>
<accession>A0ABU5PDX6</accession>
<name>A0ABU5PDX6_9PSED</name>
<dbReference type="RefSeq" id="WP_322950483.1">
    <property type="nucleotide sequence ID" value="NZ_JAYEET010000057.1"/>
</dbReference>
<gene>
    <name evidence="2" type="ORF">SOP97_19010</name>
</gene>
<evidence type="ECO:0000313" key="3">
    <source>
        <dbReference type="Proteomes" id="UP001292571"/>
    </source>
</evidence>
<dbReference type="EMBL" id="JAYEET010000057">
    <property type="protein sequence ID" value="MEA1607894.1"/>
    <property type="molecule type" value="Genomic_DNA"/>
</dbReference>
<reference evidence="2 3" key="1">
    <citation type="submission" date="2023-12" db="EMBL/GenBank/DDBJ databases">
        <title>Pseudomonas sp. T5W1.</title>
        <authorList>
            <person name="Maltman C."/>
        </authorList>
    </citation>
    <scope>NUCLEOTIDE SEQUENCE [LARGE SCALE GENOMIC DNA]</scope>
    <source>
        <strain evidence="2 3">T5W1</strain>
    </source>
</reference>
<sequence>MESWLTQNWLALLGAVTGSFALLINYLSYRHSRKKEHISLVLSCAAHHQQVENLRTLEETKNKEAWHGPSMVEFYTVTVRNSGSINAPLAKVGIVTQSGTERTAHVVKGQYMEESSTSNIEALPPKSERNFNIFLNRGEEPYAVSKAFVIDQTGKRWEVKA</sequence>
<keyword evidence="1" id="KW-0472">Membrane</keyword>
<keyword evidence="1" id="KW-1133">Transmembrane helix</keyword>
<evidence type="ECO:0000256" key="1">
    <source>
        <dbReference type="SAM" id="Phobius"/>
    </source>
</evidence>
<feature type="transmembrane region" description="Helical" evidence="1">
    <location>
        <begin position="6"/>
        <end position="27"/>
    </location>
</feature>
<keyword evidence="1" id="KW-0812">Transmembrane</keyword>
<proteinExistence type="predicted"/>